<dbReference type="GO" id="GO:0033281">
    <property type="term" value="C:TAT protein transport complex"/>
    <property type="evidence" value="ECO:0007669"/>
    <property type="project" value="UniProtKB-UniRule"/>
</dbReference>
<dbReference type="RefSeq" id="WP_048094888.1">
    <property type="nucleotide sequence ID" value="NZ_CP011267.1"/>
</dbReference>
<evidence type="ECO:0000256" key="5">
    <source>
        <dbReference type="HAMAP-Rule" id="MF_00902"/>
    </source>
</evidence>
<comment type="subunit">
    <text evidence="5">Forms a complex with TatA.</text>
</comment>
<protein>
    <recommendedName>
        <fullName evidence="5">Sec-independent protein translocase protein TatC</fullName>
    </recommendedName>
</protein>
<keyword evidence="4 5" id="KW-0472">Membrane</keyword>
<evidence type="ECO:0000256" key="4">
    <source>
        <dbReference type="ARBA" id="ARBA00023136"/>
    </source>
</evidence>
<keyword evidence="5" id="KW-1003">Cell membrane</keyword>
<dbReference type="PRINTS" id="PR01840">
    <property type="entry name" value="TATCFAMILY"/>
</dbReference>
<comment type="caution">
    <text evidence="5">Lacks conserved residue(s) required for the propagation of feature annotation.</text>
</comment>
<proteinExistence type="inferred from homology"/>
<feature type="transmembrane region" description="Helical" evidence="5">
    <location>
        <begin position="21"/>
        <end position="38"/>
    </location>
</feature>
<accession>A0A0F7IE80</accession>
<gene>
    <name evidence="5" type="primary">tatC</name>
    <name evidence="6" type="ORF">GAH_00856</name>
</gene>
<dbReference type="PANTHER" id="PTHR30371:SF0">
    <property type="entry name" value="SEC-INDEPENDENT PROTEIN TRANSLOCASE PROTEIN TATC, CHLOROPLASTIC-RELATED"/>
    <property type="match status" value="1"/>
</dbReference>
<dbReference type="EMBL" id="CP011267">
    <property type="protein sequence ID" value="AKG91814.1"/>
    <property type="molecule type" value="Genomic_DNA"/>
</dbReference>
<keyword evidence="7" id="KW-1185">Reference proteome</keyword>
<name>A0A0F7IE80_9EURY</name>
<dbReference type="PANTHER" id="PTHR30371">
    <property type="entry name" value="SEC-INDEPENDENT PROTEIN TRANSLOCASE PROTEIN TATC"/>
    <property type="match status" value="1"/>
</dbReference>
<dbReference type="AlphaFoldDB" id="A0A0F7IE80"/>
<dbReference type="Pfam" id="PF00902">
    <property type="entry name" value="TatC"/>
    <property type="match status" value="1"/>
</dbReference>
<dbReference type="GO" id="GO:0065002">
    <property type="term" value="P:intracellular protein transmembrane transport"/>
    <property type="evidence" value="ECO:0007669"/>
    <property type="project" value="TreeGrafter"/>
</dbReference>
<dbReference type="InterPro" id="IPR002033">
    <property type="entry name" value="TatC"/>
</dbReference>
<keyword evidence="5" id="KW-0653">Protein transport</keyword>
<evidence type="ECO:0000256" key="1">
    <source>
        <dbReference type="ARBA" id="ARBA00004141"/>
    </source>
</evidence>
<evidence type="ECO:0000313" key="7">
    <source>
        <dbReference type="Proteomes" id="UP000034723"/>
    </source>
</evidence>
<dbReference type="GO" id="GO:0043953">
    <property type="term" value="P:protein transport by the Tat complex"/>
    <property type="evidence" value="ECO:0007669"/>
    <property type="project" value="UniProtKB-UniRule"/>
</dbReference>
<dbReference type="Proteomes" id="UP000034723">
    <property type="component" value="Chromosome"/>
</dbReference>
<comment type="subcellular location">
    <subcellularLocation>
        <location evidence="5">Cell membrane</location>
        <topology evidence="5">Multi-pass membrane protein</topology>
    </subcellularLocation>
    <subcellularLocation>
        <location evidence="1">Membrane</location>
        <topology evidence="1">Multi-pass membrane protein</topology>
    </subcellularLocation>
</comment>
<keyword evidence="2 5" id="KW-0812">Transmembrane</keyword>
<evidence type="ECO:0000256" key="3">
    <source>
        <dbReference type="ARBA" id="ARBA00022989"/>
    </source>
</evidence>
<dbReference type="GO" id="GO:0009977">
    <property type="term" value="F:proton motive force dependent protein transmembrane transporter activity"/>
    <property type="evidence" value="ECO:0007669"/>
    <property type="project" value="TreeGrafter"/>
</dbReference>
<sequence length="239" mass="27333">MQPPEDRDMELREHIAELRDRVIKGFAPFFLVLGLIFLKSDQVITYIWNDLFPGKEMVVYSPTEYMITRILASAFLSFFVTYPWIIYQIYLFMKPGLYPHERRFLKIFLPFSYLVFVLGVAFSYFVILPKLYSTTVVEYFGAEPYLSVRKSLQNSVKLALSVGLAFQIPVVAAIAAKLGLITSKWLRDKRLIIYIAVFILATNVSLDITGITQIIVLSAVVVMYEISILIAKLFEGGAK</sequence>
<comment type="function">
    <text evidence="5">Part of the twin-arginine translocation (Tat) system that transports large folded proteins containing a characteristic twin-arginine motif in their signal peptide across membranes.</text>
</comment>
<evidence type="ECO:0000313" key="6">
    <source>
        <dbReference type="EMBL" id="AKG91814.1"/>
    </source>
</evidence>
<dbReference type="NCBIfam" id="TIGR00945">
    <property type="entry name" value="tatC"/>
    <property type="match status" value="1"/>
</dbReference>
<reference evidence="6 7" key="1">
    <citation type="submission" date="2015-04" db="EMBL/GenBank/DDBJ databases">
        <title>The complete genome sequence of the hyperthermophilic, obligate iron-reducing archaeon Geoglobus ahangari strain 234T.</title>
        <authorList>
            <person name="Manzella M.P."/>
            <person name="Holmes D.E."/>
            <person name="Rocheleau J.M."/>
            <person name="Chung A."/>
            <person name="Reguera G."/>
            <person name="Kashefi K."/>
        </authorList>
    </citation>
    <scope>NUCLEOTIDE SEQUENCE [LARGE SCALE GENOMIC DNA]</scope>
    <source>
        <strain evidence="6 7">234</strain>
    </source>
</reference>
<keyword evidence="3 5" id="KW-1133">Transmembrane helix</keyword>
<keyword evidence="5" id="KW-0811">Translocation</keyword>
<dbReference type="HAMAP" id="MF_00902">
    <property type="entry name" value="TatC"/>
    <property type="match status" value="1"/>
</dbReference>
<dbReference type="HOGENOM" id="CLU_031942_8_1_2"/>
<organism evidence="6 7">
    <name type="scientific">Geoglobus ahangari</name>
    <dbReference type="NCBI Taxonomy" id="113653"/>
    <lineage>
        <taxon>Archaea</taxon>
        <taxon>Methanobacteriati</taxon>
        <taxon>Methanobacteriota</taxon>
        <taxon>Archaeoglobi</taxon>
        <taxon>Archaeoglobales</taxon>
        <taxon>Archaeoglobaceae</taxon>
        <taxon>Geoglobus</taxon>
    </lineage>
</organism>
<evidence type="ECO:0000256" key="2">
    <source>
        <dbReference type="ARBA" id="ARBA00022692"/>
    </source>
</evidence>
<feature type="transmembrane region" description="Helical" evidence="5">
    <location>
        <begin position="191"/>
        <end position="208"/>
    </location>
</feature>
<dbReference type="GeneID" id="24803436"/>
<dbReference type="KEGG" id="gah:GAH_00856"/>
<dbReference type="OrthoDB" id="198870at2157"/>
<feature type="transmembrane region" description="Helical" evidence="5">
    <location>
        <begin position="158"/>
        <end position="179"/>
    </location>
</feature>
<comment type="similarity">
    <text evidence="5">Belongs to the TatC family.</text>
</comment>
<dbReference type="STRING" id="113653.GAH_00856"/>
<keyword evidence="5" id="KW-0813">Transport</keyword>
<dbReference type="InParanoid" id="A0A0F7IE80"/>
<feature type="transmembrane region" description="Helical" evidence="5">
    <location>
        <begin position="70"/>
        <end position="92"/>
    </location>
</feature>
<feature type="transmembrane region" description="Helical" evidence="5">
    <location>
        <begin position="104"/>
        <end position="127"/>
    </location>
</feature>